<dbReference type="Proteomes" id="UP000298616">
    <property type="component" value="Chromosome"/>
</dbReference>
<name>A0A4D7JK67_9BACT</name>
<sequence length="115" mass="13379">MKSWKAKYSLIRAFRSIPITLLLLSSLWFFCNSILINVTLDAYNEIRKEYHHNQANDGFTSNVLLEEEDSPGYLHGFFDIDDKNFTVPKSIEVPYLISHEEPCQEMSVPPPRPFI</sequence>
<protein>
    <submittedName>
        <fullName evidence="1">Uncharacterized protein</fullName>
    </submittedName>
</protein>
<gene>
    <name evidence="1" type="ORF">DCC35_17155</name>
</gene>
<evidence type="ECO:0000313" key="2">
    <source>
        <dbReference type="Proteomes" id="UP000298616"/>
    </source>
</evidence>
<accession>A0A4D7JK67</accession>
<reference evidence="1 2" key="1">
    <citation type="submission" date="2018-04" db="EMBL/GenBank/DDBJ databases">
        <title>Complete genome uncultured novel isolate.</title>
        <authorList>
            <person name="Merlino G."/>
        </authorList>
    </citation>
    <scope>NUCLEOTIDE SEQUENCE [LARGE SCALE GENOMIC DNA]</scope>
    <source>
        <strain evidence="2">R1DC9</strain>
    </source>
</reference>
<proteinExistence type="predicted"/>
<evidence type="ECO:0000313" key="1">
    <source>
        <dbReference type="EMBL" id="QCK16339.1"/>
    </source>
</evidence>
<dbReference type="KEGG" id="fpf:DCC35_17155"/>
<dbReference type="EMBL" id="CP028923">
    <property type="protein sequence ID" value="QCK16339.1"/>
    <property type="molecule type" value="Genomic_DNA"/>
</dbReference>
<dbReference type="AlphaFoldDB" id="A0A4D7JK67"/>
<organism evidence="1 2">
    <name type="scientific">Mangrovivirga cuniculi</name>
    <dbReference type="NCBI Taxonomy" id="2715131"/>
    <lineage>
        <taxon>Bacteria</taxon>
        <taxon>Pseudomonadati</taxon>
        <taxon>Bacteroidota</taxon>
        <taxon>Cytophagia</taxon>
        <taxon>Cytophagales</taxon>
        <taxon>Mangrovivirgaceae</taxon>
        <taxon>Mangrovivirga</taxon>
    </lineage>
</organism>
<dbReference type="RefSeq" id="WP_137091930.1">
    <property type="nucleotide sequence ID" value="NZ_CP028923.1"/>
</dbReference>
<keyword evidence="2" id="KW-1185">Reference proteome</keyword>